<evidence type="ECO:0008006" key="3">
    <source>
        <dbReference type="Google" id="ProtNLM"/>
    </source>
</evidence>
<protein>
    <recommendedName>
        <fullName evidence="3">Cyanophycinase</fullName>
    </recommendedName>
</protein>
<dbReference type="RefSeq" id="WP_158041231.1">
    <property type="nucleotide sequence ID" value="NZ_JACCFV010000001.1"/>
</dbReference>
<evidence type="ECO:0000313" key="2">
    <source>
        <dbReference type="Proteomes" id="UP000467240"/>
    </source>
</evidence>
<sequence>MSLLLAGGGLGPGTREALDRFVRSARERAERAPQLVVLADGDPTAELVGVLERAGAGRVDVYAAPGPEVPEATSDAAREALLRADGVLLVGTSAVPLLGLVREAVVDLRRLVSEEVPFVGIAAGAAVAGQSAVLGGTVLDGVRLAPSAADEPAEVAVVAGLGLVDVTIDTGGAAAGLLGRVLALVESGTVDRALVIDEDTVLAVADGSLDVFGTGSVWQARLADNGEVVVSSAHHGIES</sequence>
<dbReference type="SUPFAM" id="SSF52317">
    <property type="entry name" value="Class I glutamine amidotransferase-like"/>
    <property type="match status" value="1"/>
</dbReference>
<dbReference type="OrthoDB" id="3078420at2"/>
<dbReference type="EMBL" id="WBJZ01000016">
    <property type="protein sequence ID" value="KAB1655056.1"/>
    <property type="molecule type" value="Genomic_DNA"/>
</dbReference>
<dbReference type="Gene3D" id="3.40.50.880">
    <property type="match status" value="1"/>
</dbReference>
<reference evidence="1 2" key="1">
    <citation type="submission" date="2019-09" db="EMBL/GenBank/DDBJ databases">
        <title>Phylogeny of genus Pseudoclavibacter and closely related genus.</title>
        <authorList>
            <person name="Li Y."/>
        </authorList>
    </citation>
    <scope>NUCLEOTIDE SEQUENCE [LARGE SCALE GENOMIC DNA]</scope>
    <source>
        <strain evidence="1 2">DSM 23821</strain>
    </source>
</reference>
<keyword evidence="2" id="KW-1185">Reference proteome</keyword>
<dbReference type="Proteomes" id="UP000467240">
    <property type="component" value="Unassembled WGS sequence"/>
</dbReference>
<comment type="caution">
    <text evidence="1">The sequence shown here is derived from an EMBL/GenBank/DDBJ whole genome shotgun (WGS) entry which is preliminary data.</text>
</comment>
<accession>A0A7J5BRT3</accession>
<name>A0A7J5BRT3_9MICO</name>
<dbReference type="AlphaFoldDB" id="A0A7J5BRT3"/>
<organism evidence="1 2">
    <name type="scientific">Pseudoclavibacter chungangensis</name>
    <dbReference type="NCBI Taxonomy" id="587635"/>
    <lineage>
        <taxon>Bacteria</taxon>
        <taxon>Bacillati</taxon>
        <taxon>Actinomycetota</taxon>
        <taxon>Actinomycetes</taxon>
        <taxon>Micrococcales</taxon>
        <taxon>Microbacteriaceae</taxon>
        <taxon>Pseudoclavibacter</taxon>
    </lineage>
</organism>
<proteinExistence type="predicted"/>
<dbReference type="InterPro" id="IPR029062">
    <property type="entry name" value="Class_I_gatase-like"/>
</dbReference>
<gene>
    <name evidence="1" type="ORF">F8O01_12375</name>
</gene>
<evidence type="ECO:0000313" key="1">
    <source>
        <dbReference type="EMBL" id="KAB1655056.1"/>
    </source>
</evidence>